<name>A0A9W6QVB8_9PSEU</name>
<protein>
    <submittedName>
        <fullName evidence="2">Uncharacterized protein</fullName>
    </submittedName>
</protein>
<evidence type="ECO:0000256" key="1">
    <source>
        <dbReference type="SAM" id="Phobius"/>
    </source>
</evidence>
<comment type="caution">
    <text evidence="2">The sequence shown here is derived from an EMBL/GenBank/DDBJ whole genome shotgun (WGS) entry which is preliminary data.</text>
</comment>
<keyword evidence="1" id="KW-0472">Membrane</keyword>
<sequence>MTNQFGEPPPRGWAAPAPRRPNGATAIIAGIAALAVGGMLGALPVQRFIVSGVEMAPARLLVVLGLYLGGALLLVWGALMTFFRSVAGAILLLLGALVAIAAVVLEPILLYPGMFAEFFQAVFQLAPELAFARIAGAVGGPLVFLLAVLPSTFRYLRYRPSELSYGVPLGYSRQGW</sequence>
<gene>
    <name evidence="2" type="ORF">Atai01_10170</name>
</gene>
<keyword evidence="1" id="KW-0812">Transmembrane</keyword>
<feature type="transmembrane region" description="Helical" evidence="1">
    <location>
        <begin position="21"/>
        <end position="40"/>
    </location>
</feature>
<dbReference type="Proteomes" id="UP001165136">
    <property type="component" value="Unassembled WGS sequence"/>
</dbReference>
<organism evidence="2 3">
    <name type="scientific">Amycolatopsis taiwanensis</name>
    <dbReference type="NCBI Taxonomy" id="342230"/>
    <lineage>
        <taxon>Bacteria</taxon>
        <taxon>Bacillati</taxon>
        <taxon>Actinomycetota</taxon>
        <taxon>Actinomycetes</taxon>
        <taxon>Pseudonocardiales</taxon>
        <taxon>Pseudonocardiaceae</taxon>
        <taxon>Amycolatopsis</taxon>
    </lineage>
</organism>
<evidence type="ECO:0000313" key="2">
    <source>
        <dbReference type="EMBL" id="GLY64398.1"/>
    </source>
</evidence>
<feature type="transmembrane region" description="Helical" evidence="1">
    <location>
        <begin position="90"/>
        <end position="110"/>
    </location>
</feature>
<reference evidence="2" key="1">
    <citation type="submission" date="2023-03" db="EMBL/GenBank/DDBJ databases">
        <title>Amycolatopsis taiwanensis NBRC 103393.</title>
        <authorList>
            <person name="Ichikawa N."/>
            <person name="Sato H."/>
            <person name="Tonouchi N."/>
        </authorList>
    </citation>
    <scope>NUCLEOTIDE SEQUENCE</scope>
    <source>
        <strain evidence="2">NBRC 103393</strain>
    </source>
</reference>
<dbReference type="AlphaFoldDB" id="A0A9W6QVB8"/>
<feature type="transmembrane region" description="Helical" evidence="1">
    <location>
        <begin position="60"/>
        <end position="83"/>
    </location>
</feature>
<accession>A0A9W6QVB8</accession>
<evidence type="ECO:0000313" key="3">
    <source>
        <dbReference type="Proteomes" id="UP001165136"/>
    </source>
</evidence>
<dbReference type="EMBL" id="BSTI01000002">
    <property type="protein sequence ID" value="GLY64398.1"/>
    <property type="molecule type" value="Genomic_DNA"/>
</dbReference>
<keyword evidence="1" id="KW-1133">Transmembrane helix</keyword>
<proteinExistence type="predicted"/>
<feature type="transmembrane region" description="Helical" evidence="1">
    <location>
        <begin position="130"/>
        <end position="149"/>
    </location>
</feature>
<keyword evidence="3" id="KW-1185">Reference proteome</keyword>
<dbReference type="RefSeq" id="WP_052371766.1">
    <property type="nucleotide sequence ID" value="NZ_BSTI01000002.1"/>
</dbReference>